<reference evidence="13" key="1">
    <citation type="journal article" date="2019" name="Int. J. Syst. Evol. Microbiol.">
        <title>The Global Catalogue of Microorganisms (GCM) 10K type strain sequencing project: providing services to taxonomists for standard genome sequencing and annotation.</title>
        <authorList>
            <consortium name="The Broad Institute Genomics Platform"/>
            <consortium name="The Broad Institute Genome Sequencing Center for Infectious Disease"/>
            <person name="Wu L."/>
            <person name="Ma J."/>
        </authorList>
    </citation>
    <scope>NUCLEOTIDE SEQUENCE [LARGE SCALE GENOMIC DNA]</scope>
    <source>
        <strain evidence="13">JCM 30846</strain>
    </source>
</reference>
<dbReference type="InterPro" id="IPR011005">
    <property type="entry name" value="Dihydropteroate_synth-like_sf"/>
</dbReference>
<evidence type="ECO:0000256" key="9">
    <source>
        <dbReference type="ARBA" id="ARBA00022909"/>
    </source>
</evidence>
<keyword evidence="6 10" id="KW-0808">Transferase</keyword>
<dbReference type="SUPFAM" id="SSF51717">
    <property type="entry name" value="Dihydropteroate synthetase-like"/>
    <property type="match status" value="1"/>
</dbReference>
<evidence type="ECO:0000256" key="6">
    <source>
        <dbReference type="ARBA" id="ARBA00022679"/>
    </source>
</evidence>
<dbReference type="Proteomes" id="UP001499884">
    <property type="component" value="Unassembled WGS sequence"/>
</dbReference>
<evidence type="ECO:0000256" key="8">
    <source>
        <dbReference type="ARBA" id="ARBA00022842"/>
    </source>
</evidence>
<comment type="function">
    <text evidence="10">Catalyzes the condensation of para-aminobenzoate (pABA) with 6-hydroxymethyl-7,8-dihydropterin diphosphate (DHPt-PP) to form 7,8-dihydropteroate (H2Pte), the immediate precursor of folate derivatives.</text>
</comment>
<dbReference type="PROSITE" id="PS00792">
    <property type="entry name" value="DHPS_1"/>
    <property type="match status" value="1"/>
</dbReference>
<evidence type="ECO:0000256" key="4">
    <source>
        <dbReference type="ARBA" id="ARBA00009503"/>
    </source>
</evidence>
<accession>A0ABP7DK20</accession>
<evidence type="ECO:0000256" key="1">
    <source>
        <dbReference type="ARBA" id="ARBA00000012"/>
    </source>
</evidence>
<dbReference type="InterPro" id="IPR006390">
    <property type="entry name" value="DHP_synth_dom"/>
</dbReference>
<dbReference type="CDD" id="cd00739">
    <property type="entry name" value="DHPS"/>
    <property type="match status" value="1"/>
</dbReference>
<evidence type="ECO:0000259" key="11">
    <source>
        <dbReference type="PROSITE" id="PS50972"/>
    </source>
</evidence>
<sequence length="301" mass="30952">MIDTLRHLAAGHPTQLPEGLPLPRHGRCLVMGILNVTPDSFSDGGLHMGTRRAVAHGLRMAESGADLIDVGGESTRPGALPVPLHEERVRVAPVIRQLARAGVPVSVDTMHAEIARVAVEEGACLVNDVSGGLADPAMAATVAAAGVPYVAAHWRAPSREMDERAAYGDVVSEVTAELLDRVTGLVEAGVAPERVILDPGLGFAKRAGHDWRLLAGLHALREAGFPVLVGASRKRFIGAALERGGTPAPPPDERDAATAAVSALAAAAGAACVRVHDVRAGLHAVCMAAAWAAGGRAPTPA</sequence>
<comment type="cofactor">
    <cofactor evidence="2 10">
        <name>Mg(2+)</name>
        <dbReference type="ChEBI" id="CHEBI:18420"/>
    </cofactor>
</comment>
<keyword evidence="13" id="KW-1185">Reference proteome</keyword>
<evidence type="ECO:0000256" key="2">
    <source>
        <dbReference type="ARBA" id="ARBA00001946"/>
    </source>
</evidence>
<comment type="catalytic activity">
    <reaction evidence="1">
        <text>(7,8-dihydropterin-6-yl)methyl diphosphate + 4-aminobenzoate = 7,8-dihydropteroate + diphosphate</text>
        <dbReference type="Rhea" id="RHEA:19949"/>
        <dbReference type="ChEBI" id="CHEBI:17836"/>
        <dbReference type="ChEBI" id="CHEBI:17839"/>
        <dbReference type="ChEBI" id="CHEBI:33019"/>
        <dbReference type="ChEBI" id="CHEBI:72950"/>
        <dbReference type="EC" id="2.5.1.15"/>
    </reaction>
</comment>
<gene>
    <name evidence="12" type="primary">folP_1</name>
    <name evidence="12" type="ORF">GCM10023082_00840</name>
</gene>
<evidence type="ECO:0000256" key="10">
    <source>
        <dbReference type="RuleBase" id="RU361205"/>
    </source>
</evidence>
<dbReference type="PROSITE" id="PS50972">
    <property type="entry name" value="PTERIN_BINDING"/>
    <property type="match status" value="1"/>
</dbReference>
<dbReference type="PANTHER" id="PTHR20941">
    <property type="entry name" value="FOLATE SYNTHESIS PROTEINS"/>
    <property type="match status" value="1"/>
</dbReference>
<feature type="domain" description="Pterin-binding" evidence="11">
    <location>
        <begin position="28"/>
        <end position="286"/>
    </location>
</feature>
<proteinExistence type="inferred from homology"/>
<comment type="caution">
    <text evidence="12">The sequence shown here is derived from an EMBL/GenBank/DDBJ whole genome shotgun (WGS) entry which is preliminary data.</text>
</comment>
<evidence type="ECO:0000256" key="3">
    <source>
        <dbReference type="ARBA" id="ARBA00004763"/>
    </source>
</evidence>
<protein>
    <recommendedName>
        <fullName evidence="5 10">Dihydropteroate synthase</fullName>
        <shortName evidence="10">DHPS</shortName>
        <ecNumber evidence="5 10">2.5.1.15</ecNumber>
    </recommendedName>
    <alternativeName>
        <fullName evidence="10">Dihydropteroate pyrophosphorylase</fullName>
    </alternativeName>
</protein>
<keyword evidence="7 10" id="KW-0479">Metal-binding</keyword>
<name>A0ABP7DK20_9ACTN</name>
<dbReference type="NCBIfam" id="TIGR01496">
    <property type="entry name" value="DHPS"/>
    <property type="match status" value="1"/>
</dbReference>
<evidence type="ECO:0000256" key="7">
    <source>
        <dbReference type="ARBA" id="ARBA00022723"/>
    </source>
</evidence>
<evidence type="ECO:0000313" key="12">
    <source>
        <dbReference type="EMBL" id="GAA3706708.1"/>
    </source>
</evidence>
<dbReference type="EC" id="2.5.1.15" evidence="5 10"/>
<keyword evidence="9 10" id="KW-0289">Folate biosynthesis</keyword>
<keyword evidence="8 10" id="KW-0460">Magnesium</keyword>
<comment type="similarity">
    <text evidence="4 10">Belongs to the DHPS family.</text>
</comment>
<dbReference type="Pfam" id="PF00809">
    <property type="entry name" value="Pterin_bind"/>
    <property type="match status" value="1"/>
</dbReference>
<comment type="pathway">
    <text evidence="3 10">Cofactor biosynthesis; tetrahydrofolate biosynthesis; 7,8-dihydrofolate from 2-amino-4-hydroxy-6-hydroxymethyl-7,8-dihydropteridine diphosphate and 4-aminobenzoate: step 1/2.</text>
</comment>
<dbReference type="EMBL" id="BAABEP010000001">
    <property type="protein sequence ID" value="GAA3706708.1"/>
    <property type="molecule type" value="Genomic_DNA"/>
</dbReference>
<organism evidence="12 13">
    <name type="scientific">Streptomyces tremellae</name>
    <dbReference type="NCBI Taxonomy" id="1124239"/>
    <lineage>
        <taxon>Bacteria</taxon>
        <taxon>Bacillati</taxon>
        <taxon>Actinomycetota</taxon>
        <taxon>Actinomycetes</taxon>
        <taxon>Kitasatosporales</taxon>
        <taxon>Streptomycetaceae</taxon>
        <taxon>Streptomyces</taxon>
    </lineage>
</organism>
<dbReference type="PANTHER" id="PTHR20941:SF1">
    <property type="entry name" value="FOLIC ACID SYNTHESIS PROTEIN FOL1"/>
    <property type="match status" value="1"/>
</dbReference>
<evidence type="ECO:0000313" key="13">
    <source>
        <dbReference type="Proteomes" id="UP001499884"/>
    </source>
</evidence>
<evidence type="ECO:0000256" key="5">
    <source>
        <dbReference type="ARBA" id="ARBA00012458"/>
    </source>
</evidence>
<dbReference type="InterPro" id="IPR000489">
    <property type="entry name" value="Pterin-binding_dom"/>
</dbReference>
<dbReference type="PROSITE" id="PS00793">
    <property type="entry name" value="DHPS_2"/>
    <property type="match status" value="1"/>
</dbReference>
<dbReference type="InterPro" id="IPR045031">
    <property type="entry name" value="DHP_synth-like"/>
</dbReference>
<dbReference type="Gene3D" id="3.20.20.20">
    <property type="entry name" value="Dihydropteroate synthase-like"/>
    <property type="match status" value="1"/>
</dbReference>